<dbReference type="OrthoDB" id="547680at2759"/>
<dbReference type="Pfam" id="PF22633">
    <property type="entry name" value="F5_F8_type_C_2"/>
    <property type="match status" value="1"/>
</dbReference>
<feature type="compositionally biased region" description="Low complexity" evidence="3">
    <location>
        <begin position="1199"/>
        <end position="1214"/>
    </location>
</feature>
<dbReference type="Proteomes" id="UP000006906">
    <property type="component" value="Chromosome 4"/>
</dbReference>
<feature type="region of interest" description="Disordered" evidence="3">
    <location>
        <begin position="1157"/>
        <end position="1244"/>
    </location>
</feature>
<feature type="transmembrane region" description="Helical" evidence="4">
    <location>
        <begin position="2077"/>
        <end position="2101"/>
    </location>
</feature>
<dbReference type="GO" id="GO:0005886">
    <property type="term" value="C:plasma membrane"/>
    <property type="evidence" value="ECO:0000318"/>
    <property type="project" value="GO_Central"/>
</dbReference>
<dbReference type="InterPro" id="IPR001611">
    <property type="entry name" value="Leu-rich_rpt"/>
</dbReference>
<gene>
    <name evidence="6" type="ORF">CHLRE_04g214504v5</name>
</gene>
<feature type="region of interest" description="Disordered" evidence="3">
    <location>
        <begin position="1375"/>
        <end position="1405"/>
    </location>
</feature>
<evidence type="ECO:0000313" key="7">
    <source>
        <dbReference type="Proteomes" id="UP000006906"/>
    </source>
</evidence>
<keyword evidence="4" id="KW-0472">Membrane</keyword>
<dbReference type="InterPro" id="IPR032675">
    <property type="entry name" value="LRR_dom_sf"/>
</dbReference>
<feature type="compositionally biased region" description="Gly residues" evidence="3">
    <location>
        <begin position="1157"/>
        <end position="1167"/>
    </location>
</feature>
<feature type="compositionally biased region" description="Gly residues" evidence="3">
    <location>
        <begin position="2025"/>
        <end position="2037"/>
    </location>
</feature>
<dbReference type="EMBL" id="CM008965">
    <property type="protein sequence ID" value="PNW83951.1"/>
    <property type="molecule type" value="Genomic_DNA"/>
</dbReference>
<feature type="region of interest" description="Disordered" evidence="3">
    <location>
        <begin position="2015"/>
        <end position="2042"/>
    </location>
</feature>
<evidence type="ECO:0000259" key="5">
    <source>
        <dbReference type="PROSITE" id="PS50287"/>
    </source>
</evidence>
<dbReference type="PANTHER" id="PTHR39408:SF3">
    <property type="entry name" value="MUCIN-21"/>
    <property type="match status" value="1"/>
</dbReference>
<organism evidence="6 7">
    <name type="scientific">Chlamydomonas reinhardtii</name>
    <name type="common">Chlamydomonas smithii</name>
    <dbReference type="NCBI Taxonomy" id="3055"/>
    <lineage>
        <taxon>Eukaryota</taxon>
        <taxon>Viridiplantae</taxon>
        <taxon>Chlorophyta</taxon>
        <taxon>core chlorophytes</taxon>
        <taxon>Chlorophyceae</taxon>
        <taxon>CS clade</taxon>
        <taxon>Chlamydomonadales</taxon>
        <taxon>Chlamydomonadaceae</taxon>
        <taxon>Chlamydomonas</taxon>
    </lineage>
</organism>
<reference evidence="6 7" key="1">
    <citation type="journal article" date="2007" name="Science">
        <title>The Chlamydomonas genome reveals the evolution of key animal and plant functions.</title>
        <authorList>
            <person name="Merchant S.S."/>
            <person name="Prochnik S.E."/>
            <person name="Vallon O."/>
            <person name="Harris E.H."/>
            <person name="Karpowicz S.J."/>
            <person name="Witman G.B."/>
            <person name="Terry A."/>
            <person name="Salamov A."/>
            <person name="Fritz-Laylin L.K."/>
            <person name="Marechal-Drouard L."/>
            <person name="Marshall W.F."/>
            <person name="Qu L.H."/>
            <person name="Nelson D.R."/>
            <person name="Sanderfoot A.A."/>
            <person name="Spalding M.H."/>
            <person name="Kapitonov V.V."/>
            <person name="Ren Q."/>
            <person name="Ferris P."/>
            <person name="Lindquist E."/>
            <person name="Shapiro H."/>
            <person name="Lucas S.M."/>
            <person name="Grimwood J."/>
            <person name="Schmutz J."/>
            <person name="Cardol P."/>
            <person name="Cerutti H."/>
            <person name="Chanfreau G."/>
            <person name="Chen C.L."/>
            <person name="Cognat V."/>
            <person name="Croft M.T."/>
            <person name="Dent R."/>
            <person name="Dutcher S."/>
            <person name="Fernandez E."/>
            <person name="Fukuzawa H."/>
            <person name="Gonzalez-Ballester D."/>
            <person name="Gonzalez-Halphen D."/>
            <person name="Hallmann A."/>
            <person name="Hanikenne M."/>
            <person name="Hippler M."/>
            <person name="Inwood W."/>
            <person name="Jabbari K."/>
            <person name="Kalanon M."/>
            <person name="Kuras R."/>
            <person name="Lefebvre P.A."/>
            <person name="Lemaire S.D."/>
            <person name="Lobanov A.V."/>
            <person name="Lohr M."/>
            <person name="Manuell A."/>
            <person name="Meier I."/>
            <person name="Mets L."/>
            <person name="Mittag M."/>
            <person name="Mittelmeier T."/>
            <person name="Moroney J.V."/>
            <person name="Moseley J."/>
            <person name="Napoli C."/>
            <person name="Nedelcu A.M."/>
            <person name="Niyogi K."/>
            <person name="Novoselov S.V."/>
            <person name="Paulsen I.T."/>
            <person name="Pazour G."/>
            <person name="Purton S."/>
            <person name="Ral J.P."/>
            <person name="Riano-Pachon D.M."/>
            <person name="Riekhof W."/>
            <person name="Rymarquis L."/>
            <person name="Schroda M."/>
            <person name="Stern D."/>
            <person name="Umen J."/>
            <person name="Willows R."/>
            <person name="Wilson N."/>
            <person name="Zimmer S.L."/>
            <person name="Allmer J."/>
            <person name="Balk J."/>
            <person name="Bisova K."/>
            <person name="Chen C.J."/>
            <person name="Elias M."/>
            <person name="Gendler K."/>
            <person name="Hauser C."/>
            <person name="Lamb M.R."/>
            <person name="Ledford H."/>
            <person name="Long J.C."/>
            <person name="Minagawa J."/>
            <person name="Page M.D."/>
            <person name="Pan J."/>
            <person name="Pootakham W."/>
            <person name="Roje S."/>
            <person name="Rose A."/>
            <person name="Stahlberg E."/>
            <person name="Terauchi A.M."/>
            <person name="Yang P."/>
            <person name="Ball S."/>
            <person name="Bowler C."/>
            <person name="Dieckmann C.L."/>
            <person name="Gladyshev V.N."/>
            <person name="Green P."/>
            <person name="Jorgensen R."/>
            <person name="Mayfield S."/>
            <person name="Mueller-Roeber B."/>
            <person name="Rajamani S."/>
            <person name="Sayre R.T."/>
            <person name="Brokstein P."/>
            <person name="Dubchak I."/>
            <person name="Goodstein D."/>
            <person name="Hornick L."/>
            <person name="Huang Y.W."/>
            <person name="Jhaveri J."/>
            <person name="Luo Y."/>
            <person name="Martinez D."/>
            <person name="Ngau W.C."/>
            <person name="Otillar B."/>
            <person name="Poliakov A."/>
            <person name="Porter A."/>
            <person name="Szajkowski L."/>
            <person name="Werner G."/>
            <person name="Zhou K."/>
            <person name="Grigoriev I.V."/>
            <person name="Rokhsar D.S."/>
            <person name="Grossman A.R."/>
        </authorList>
    </citation>
    <scope>NUCLEOTIDE SEQUENCE [LARGE SCALE GENOMIC DNA]</scope>
    <source>
        <strain evidence="7">CC-503</strain>
    </source>
</reference>
<sequence length="2209" mass="226109">MRVSCHNIPTAKVAPPLGSLVSSGLPYMTSVLQRAASVSSSSSSSAAGPTLVLGGRSTPTRLLPTVPLQQCLMLQGAIGWFVESAADGGLANGCYSVISSTGVQLQPRVAAAGLLRNGKAVAIGLVDLGSRYCAGGTPGNYGQPYGRELTVLRTIALTPDAALESSSDIITGISSPPLQGSPGGGGNGSFPPPPPSSPPPPPPPPRPPPPPPPPPPPRPPPPPEQQTRVQVTWGTTAEAQLQGLSNWYSGWDWGLSGDSSPAAGRRRATMEVPAGRQRPDLHAFVPRAEADGSAAAAVEEGDGGQGQEASAPAAVSDAGNATTPNINGSSTGASGSTTGTSGSSGSSSSTSGSGGSSSSTSGSSGSSSSTSGSSGSSISTSGSSGSSSSTSRRALRQSAVAASSGAFVTPVPCGVPNAAFVDGLCVCTDGNRYVLNDKPACCTPGGLWNTTLNACACPRYWSWDPTNAQCVPPPATSYPIANLALGQPSAASSVYPGFCSGGSCVPAHAFDGDTTNPTKMFHASQTVGDAAPWLAVDLGGPALVVQVNLYMRLDCCAGRTVGAELRVGYYGDPSGRMQNFGAYLLSNTLVWKQPASQPGQTAGVFVIPLPNPRTFGRFVSLQNRPLPGTSPWDQALQVIEMEVYGVALGTAPPLLPQLANAFVDDGSSASNATTAGDATTAIAGVLAGRPEVGLNLAGGVISFSGTVDSYLWSDADAAVYCRQLGYGGGGLAYTGAVYGAATSSYMLTAVACGGGEAAIGACTAQPLVYTGAWSPQDAAGVLCYKGVDPDAYCRRAAQLLPSYSPSTSSFTNSSSSSYNRTADLQQRAAACGELIGLAAGVTALLTYPTYPWQRLPYDSARQLPCFNSSGLNTAAAAWLSRWQAATAEAGCDLLPHDWIRRALAGLPSAPLPPPPAGAATPPPPPSPQPPFSGVPWPPLPPAPPGAQDPDATCPAAVGVWPAAADRAAAAAAAGPRELRTLPGPGTYMRLDGLLLPSNVSADVHATPLDWACATAKAKARSDPRTFENYFTRYGSSLLADGSSTSGSDGSSSGALAGDALLALPPPNATEEAAAAAKAAWAAAAAPFASLWSPPDLLNSSALAQALLVDRPAWLPFRTVNITHLVSVLAQFSRPGGIDLLSSGVLDGAFRIVLQSLGGGGNPGPGDGGGDDQAAPPPAAPPEPGAALPPPPFQWTLALSDSGSSGSSSTPSDGAAPPPPAGSSSANGSSSGSSDLQRAGINGGGGDAGIDWGDALDTVLPLQSVCVEYDSSWAGGRASTLLGFLGSDAAAARAWNDSSAGPASTTATAAGAAATAAAGGWSGLPWGRVVRQDGAQLYYCAERRQLRSRLVIGGLRITDLQLGGAAADVVAALLAPAPPPPAQQQQPSNATSSAPPPPPPGSNAAAAAAAVPAANLAYLDLSGNALTGLLPPLPIPVINLNLSYNALSGDLRAQLITPAVAPPPAAAAGPNGSSSAAAANANASAPINSSSSSSDTGSGSSSSGSSSSGSSSRGFALLPASTFASTLVLDLGYNQLGGRLPAAAEAAPGTAWRTLLDTAARLDLSGNRFTGPLPPDWAPLLAQMDLVVSRNPGLTGGVPAEWLAAVRSAGRYGYLIDVTGCAGLTGEFNSTAEFDLMRVSGTQLQLDWGALPPRERDWAYVINRVARGHMEFAQVRYSRPRSYTDILTGRYSLAPSDIEAICTEMYNTQEALLNVAAVRPGLLGSSNQLLPGSAGAAAGGGSSSSNGSSSGGSSSGEGGGGVLGDTDDPWPILRDLRGVHDSYKAWQPDPTVWCYGGEAERVSIVLSIWITAGVISAAALLLALAIDLAHRCSGCCAARQERRQRRRWLQQEQQQQQQKGMEEALLPGSPSHPPPRQVSGTQLQLDWGALPPRERDWAYVINRVARGHMEFAQIYLAAYKGWSAKPAPGVFMALIIAGNLVAHWVTRVVHSRRHHRRHPYGDEEDYDAYAFNTPITDGVNNNNANNFNNKNKNSTSSNVFQPPGVDVIANMGVAKDGKGGGKDGGGDGGGGNGSGSGSRPGRDEPLPPCELALFVIIGLVTSPLGVVIETLWAGYVLVLTWLTLLPELAYCGFCCCCFQEWGPAEQRRRRRRAMDRHIAWLRQSTSCLPPLLRFDLHVQAFERAVLWRVIKHTNMWEVITLDYKGSNNFDRDVGGPEVMEVAPPPSQHQQYGSAARRRTNSYIVELPAEA</sequence>
<evidence type="ECO:0000256" key="4">
    <source>
        <dbReference type="SAM" id="Phobius"/>
    </source>
</evidence>
<evidence type="ECO:0000256" key="1">
    <source>
        <dbReference type="ARBA" id="ARBA00004430"/>
    </source>
</evidence>
<feature type="compositionally biased region" description="Low complexity" evidence="3">
    <location>
        <begin position="1465"/>
        <end position="1509"/>
    </location>
</feature>
<dbReference type="Gene3D" id="3.10.250.10">
    <property type="entry name" value="SRCR-like domain"/>
    <property type="match status" value="1"/>
</dbReference>
<feature type="compositionally biased region" description="Low complexity" evidence="3">
    <location>
        <begin position="1382"/>
        <end position="1392"/>
    </location>
</feature>
<dbReference type="SMART" id="SM00202">
    <property type="entry name" value="SR"/>
    <property type="match status" value="1"/>
</dbReference>
<keyword evidence="4" id="KW-0812">Transmembrane</keyword>
<dbReference type="PROSITE" id="PS50287">
    <property type="entry name" value="SRCR_2"/>
    <property type="match status" value="1"/>
</dbReference>
<dbReference type="SUPFAM" id="SSF56487">
    <property type="entry name" value="SRCR-like"/>
    <property type="match status" value="1"/>
</dbReference>
<feature type="compositionally biased region" description="Pro residues" evidence="3">
    <location>
        <begin position="909"/>
        <end position="946"/>
    </location>
</feature>
<dbReference type="GO" id="GO:0005930">
    <property type="term" value="C:axoneme"/>
    <property type="evidence" value="ECO:0007669"/>
    <property type="project" value="UniProtKB-SubCell"/>
</dbReference>
<dbReference type="Gene3D" id="3.80.10.10">
    <property type="entry name" value="Ribonuclease Inhibitor"/>
    <property type="match status" value="1"/>
</dbReference>
<dbReference type="InterPro" id="IPR008979">
    <property type="entry name" value="Galactose-bd-like_sf"/>
</dbReference>
<dbReference type="SUPFAM" id="SSF49785">
    <property type="entry name" value="Galactose-binding domain-like"/>
    <property type="match status" value="1"/>
</dbReference>
<evidence type="ECO:0000256" key="3">
    <source>
        <dbReference type="SAM" id="MobiDB-lite"/>
    </source>
</evidence>
<feature type="region of interest" description="Disordered" evidence="3">
    <location>
        <begin position="1846"/>
        <end position="1879"/>
    </location>
</feature>
<dbReference type="RefSeq" id="XP_042925123.1">
    <property type="nucleotide sequence ID" value="XM_043061662.1"/>
</dbReference>
<feature type="region of interest" description="Disordered" evidence="3">
    <location>
        <begin position="909"/>
        <end position="954"/>
    </location>
</feature>
<evidence type="ECO:0000313" key="6">
    <source>
        <dbReference type="EMBL" id="PNW83951.1"/>
    </source>
</evidence>
<feature type="region of interest" description="Disordered" evidence="3">
    <location>
        <begin position="1733"/>
        <end position="1766"/>
    </location>
</feature>
<feature type="transmembrane region" description="Helical" evidence="4">
    <location>
        <begin position="1803"/>
        <end position="1823"/>
    </location>
</feature>
<dbReference type="SUPFAM" id="SSF52058">
    <property type="entry name" value="L domain-like"/>
    <property type="match status" value="1"/>
</dbReference>
<feature type="domain" description="SRCR" evidence="5">
    <location>
        <begin position="679"/>
        <end position="784"/>
    </location>
</feature>
<dbReference type="GeneID" id="66053127"/>
<accession>A0A2K3DTT7</accession>
<feature type="compositionally biased region" description="Low complexity" evidence="3">
    <location>
        <begin position="1221"/>
        <end position="1234"/>
    </location>
</feature>
<dbReference type="Gene3D" id="2.60.120.260">
    <property type="entry name" value="Galactose-binding domain-like"/>
    <property type="match status" value="1"/>
</dbReference>
<dbReference type="InterPro" id="IPR036772">
    <property type="entry name" value="SRCR-like_dom_sf"/>
</dbReference>
<keyword evidence="2" id="KW-1015">Disulfide bond</keyword>
<proteinExistence type="predicted"/>
<evidence type="ECO:0000256" key="2">
    <source>
        <dbReference type="ARBA" id="ARBA00023157"/>
    </source>
</evidence>
<dbReference type="PANTHER" id="PTHR39408">
    <property type="entry name" value="MUCIN-21"/>
    <property type="match status" value="1"/>
</dbReference>
<name>A0A2K3DTT7_CHLRE</name>
<feature type="region of interest" description="Disordered" evidence="3">
    <location>
        <begin position="170"/>
        <end position="229"/>
    </location>
</feature>
<dbReference type="InterPro" id="IPR001190">
    <property type="entry name" value="SRCR"/>
</dbReference>
<feature type="compositionally biased region" description="Low complexity" evidence="3">
    <location>
        <begin position="328"/>
        <end position="391"/>
    </location>
</feature>
<feature type="compositionally biased region" description="Pro residues" evidence="3">
    <location>
        <begin position="1174"/>
        <end position="1192"/>
    </location>
</feature>
<feature type="compositionally biased region" description="Pro residues" evidence="3">
    <location>
        <begin position="190"/>
        <end position="224"/>
    </location>
</feature>
<comment type="subcellular location">
    <subcellularLocation>
        <location evidence="1">Cytoplasm</location>
        <location evidence="1">Cytoskeleton</location>
        <location evidence="1">Cilium axoneme</location>
    </subcellularLocation>
</comment>
<feature type="region of interest" description="Disordered" evidence="3">
    <location>
        <begin position="1979"/>
        <end position="1998"/>
    </location>
</feature>
<protein>
    <recommendedName>
        <fullName evidence="5">SRCR domain-containing protein</fullName>
    </recommendedName>
</protein>
<dbReference type="Gramene" id="PNW83951">
    <property type="protein sequence ID" value="PNW83951"/>
    <property type="gene ID" value="CHLRE_04g214504v5"/>
</dbReference>
<dbReference type="Pfam" id="PF00560">
    <property type="entry name" value="LRR_1"/>
    <property type="match status" value="2"/>
</dbReference>
<dbReference type="Pfam" id="PF00530">
    <property type="entry name" value="SRCR"/>
    <property type="match status" value="1"/>
</dbReference>
<feature type="region of interest" description="Disordered" evidence="3">
    <location>
        <begin position="1462"/>
        <end position="1509"/>
    </location>
</feature>
<feature type="compositionally biased region" description="Low complexity" evidence="3">
    <location>
        <begin position="1979"/>
        <end position="1997"/>
    </location>
</feature>
<feature type="region of interest" description="Disordered" evidence="3">
    <location>
        <begin position="259"/>
        <end position="391"/>
    </location>
</feature>
<dbReference type="KEGG" id="cre:CHLRE_04g214504v5"/>
<feature type="compositionally biased region" description="Basic and acidic residues" evidence="3">
    <location>
        <begin position="2015"/>
        <end position="2024"/>
    </location>
</feature>
<keyword evidence="7" id="KW-1185">Reference proteome</keyword>
<feature type="compositionally biased region" description="Gly residues" evidence="3">
    <location>
        <begin position="1748"/>
        <end position="1762"/>
    </location>
</feature>
<feature type="transmembrane region" description="Helical" evidence="4">
    <location>
        <begin position="2050"/>
        <end position="2071"/>
    </location>
</feature>
<keyword evidence="4" id="KW-1133">Transmembrane helix</keyword>
<dbReference type="InParanoid" id="A0A2K3DTT7"/>